<dbReference type="InParanoid" id="L8FS43"/>
<keyword evidence="3" id="KW-1185">Reference proteome</keyword>
<reference evidence="3" key="1">
    <citation type="submission" date="2010-09" db="EMBL/GenBank/DDBJ databases">
        <title>The genome sequence of Geomyces destructans 20631-21.</title>
        <authorList>
            <consortium name="The Broad Institute Genome Sequencing Platform"/>
            <person name="Cuomo C.A."/>
            <person name="Blehert D.S."/>
            <person name="Lorch J.M."/>
            <person name="Young S.K."/>
            <person name="Zeng Q."/>
            <person name="Gargeya S."/>
            <person name="Fitzgerald M."/>
            <person name="Haas B."/>
            <person name="Abouelleil A."/>
            <person name="Alvarado L."/>
            <person name="Arachchi H.M."/>
            <person name="Berlin A."/>
            <person name="Brown A."/>
            <person name="Chapman S.B."/>
            <person name="Chen Z."/>
            <person name="Dunbar C."/>
            <person name="Freedman E."/>
            <person name="Gearin G."/>
            <person name="Gellesch M."/>
            <person name="Goldberg J."/>
            <person name="Griggs A."/>
            <person name="Gujja S."/>
            <person name="Heiman D."/>
            <person name="Howarth C."/>
            <person name="Larson L."/>
            <person name="Lui A."/>
            <person name="MacDonald P.J.P."/>
            <person name="Montmayeur A."/>
            <person name="Murphy C."/>
            <person name="Neiman D."/>
            <person name="Pearson M."/>
            <person name="Priest M."/>
            <person name="Roberts A."/>
            <person name="Saif S."/>
            <person name="Shea T."/>
            <person name="Shenoy N."/>
            <person name="Sisk P."/>
            <person name="Stolte C."/>
            <person name="Sykes S."/>
            <person name="Wortman J."/>
            <person name="Nusbaum C."/>
            <person name="Birren B."/>
        </authorList>
    </citation>
    <scope>NUCLEOTIDE SEQUENCE [LARGE SCALE GENOMIC DNA]</scope>
    <source>
        <strain evidence="3">ATCC MYA-4855 / 20631-21</strain>
    </source>
</reference>
<dbReference type="AlphaFoldDB" id="L8FS43"/>
<dbReference type="Proteomes" id="UP000011064">
    <property type="component" value="Unassembled WGS sequence"/>
</dbReference>
<name>L8FS43_PSED2</name>
<proteinExistence type="predicted"/>
<dbReference type="HOGENOM" id="CLU_1971475_0_0_1"/>
<evidence type="ECO:0000256" key="1">
    <source>
        <dbReference type="SAM" id="MobiDB-lite"/>
    </source>
</evidence>
<organism evidence="2 3">
    <name type="scientific">Pseudogymnoascus destructans (strain ATCC MYA-4855 / 20631-21)</name>
    <name type="common">Bat white-nose syndrome fungus</name>
    <name type="synonym">Geomyces destructans</name>
    <dbReference type="NCBI Taxonomy" id="658429"/>
    <lineage>
        <taxon>Eukaryota</taxon>
        <taxon>Fungi</taxon>
        <taxon>Dikarya</taxon>
        <taxon>Ascomycota</taxon>
        <taxon>Pezizomycotina</taxon>
        <taxon>Leotiomycetes</taxon>
        <taxon>Thelebolales</taxon>
        <taxon>Thelebolaceae</taxon>
        <taxon>Pseudogymnoascus</taxon>
    </lineage>
</organism>
<protein>
    <submittedName>
        <fullName evidence="2">Uncharacterized protein</fullName>
    </submittedName>
</protein>
<sequence length="127" mass="12806">MTKAEVEAALGPDSNPGSVGGPEPEACDQWRPGRAPSGLLTDRGFGVGDTAAAIKAAYGASAVSEPHKYAEAPAEDIFVWTSGGPATPDAYVQDAAARGVRYEIDGEGKVGIVHVGGPAIQLVEGCA</sequence>
<feature type="region of interest" description="Disordered" evidence="1">
    <location>
        <begin position="1"/>
        <end position="35"/>
    </location>
</feature>
<dbReference type="EMBL" id="GL574708">
    <property type="protein sequence ID" value="ELR03677.1"/>
    <property type="molecule type" value="Genomic_DNA"/>
</dbReference>
<dbReference type="VEuPathDB" id="FungiDB:GMDG_08928"/>
<evidence type="ECO:0000313" key="2">
    <source>
        <dbReference type="EMBL" id="ELR03677.1"/>
    </source>
</evidence>
<gene>
    <name evidence="2" type="ORF">GMDG_08928</name>
</gene>
<accession>L8FS43</accession>
<evidence type="ECO:0000313" key="3">
    <source>
        <dbReference type="Proteomes" id="UP000011064"/>
    </source>
</evidence>